<keyword evidence="3 6" id="KW-0732">Signal</keyword>
<dbReference type="AlphaFoldDB" id="A0A9W8GWG9"/>
<dbReference type="GO" id="GO:0070008">
    <property type="term" value="F:serine-type exopeptidase activity"/>
    <property type="evidence" value="ECO:0007669"/>
    <property type="project" value="InterPro"/>
</dbReference>
<dbReference type="PANTHER" id="PTHR11010">
    <property type="entry name" value="PROTEASE S28 PRO-X CARBOXYPEPTIDASE-RELATED"/>
    <property type="match status" value="1"/>
</dbReference>
<evidence type="ECO:0000313" key="8">
    <source>
        <dbReference type="Proteomes" id="UP001140011"/>
    </source>
</evidence>
<dbReference type="InterPro" id="IPR008758">
    <property type="entry name" value="Peptidase_S28"/>
</dbReference>
<reference evidence="7" key="1">
    <citation type="submission" date="2022-07" db="EMBL/GenBank/DDBJ databases">
        <title>Phylogenomic reconstructions and comparative analyses of Kickxellomycotina fungi.</title>
        <authorList>
            <person name="Reynolds N.K."/>
            <person name="Stajich J.E."/>
            <person name="Barry K."/>
            <person name="Grigoriev I.V."/>
            <person name="Crous P."/>
            <person name="Smith M.E."/>
        </authorList>
    </citation>
    <scope>NUCLEOTIDE SEQUENCE</scope>
    <source>
        <strain evidence="7">BCRC 34297</strain>
    </source>
</reference>
<dbReference type="InterPro" id="IPR042269">
    <property type="entry name" value="Ser_carbopepase_S28_SKS"/>
</dbReference>
<feature type="signal peptide" evidence="6">
    <location>
        <begin position="1"/>
        <end position="20"/>
    </location>
</feature>
<dbReference type="EMBL" id="JANBUH010000106">
    <property type="protein sequence ID" value="KAJ2754599.1"/>
    <property type="molecule type" value="Genomic_DNA"/>
</dbReference>
<keyword evidence="5" id="KW-0325">Glycoprotein</keyword>
<evidence type="ECO:0000256" key="1">
    <source>
        <dbReference type="ARBA" id="ARBA00011079"/>
    </source>
</evidence>
<dbReference type="GO" id="GO:0006508">
    <property type="term" value="P:proteolysis"/>
    <property type="evidence" value="ECO:0007669"/>
    <property type="project" value="UniProtKB-KW"/>
</dbReference>
<accession>A0A9W8GWG9</accession>
<feature type="chain" id="PRO_5040772809" evidence="6">
    <location>
        <begin position="21"/>
        <end position="480"/>
    </location>
</feature>
<dbReference type="Pfam" id="PF05577">
    <property type="entry name" value="Peptidase_S28"/>
    <property type="match status" value="1"/>
</dbReference>
<evidence type="ECO:0000256" key="3">
    <source>
        <dbReference type="ARBA" id="ARBA00022729"/>
    </source>
</evidence>
<dbReference type="OrthoDB" id="1735038at2759"/>
<evidence type="ECO:0000256" key="2">
    <source>
        <dbReference type="ARBA" id="ARBA00022670"/>
    </source>
</evidence>
<evidence type="ECO:0000256" key="6">
    <source>
        <dbReference type="SAM" id="SignalP"/>
    </source>
</evidence>
<keyword evidence="2" id="KW-0645">Protease</keyword>
<dbReference type="Proteomes" id="UP001140011">
    <property type="component" value="Unassembled WGS sequence"/>
</dbReference>
<evidence type="ECO:0000256" key="5">
    <source>
        <dbReference type="ARBA" id="ARBA00023180"/>
    </source>
</evidence>
<keyword evidence="8" id="KW-1185">Reference proteome</keyword>
<dbReference type="SUPFAM" id="SSF53474">
    <property type="entry name" value="alpha/beta-Hydrolases"/>
    <property type="match status" value="1"/>
</dbReference>
<dbReference type="Gene3D" id="3.40.50.1820">
    <property type="entry name" value="alpha/beta hydrolase"/>
    <property type="match status" value="1"/>
</dbReference>
<evidence type="ECO:0000313" key="7">
    <source>
        <dbReference type="EMBL" id="KAJ2754599.1"/>
    </source>
</evidence>
<comment type="similarity">
    <text evidence="1">Belongs to the peptidase S28 family.</text>
</comment>
<gene>
    <name evidence="7" type="ORF">GGI19_002288</name>
</gene>
<comment type="caution">
    <text evidence="7">The sequence shown here is derived from an EMBL/GenBank/DDBJ whole genome shotgun (WGS) entry which is preliminary data.</text>
</comment>
<proteinExistence type="inferred from homology"/>
<dbReference type="InterPro" id="IPR029058">
    <property type="entry name" value="AB_hydrolase_fold"/>
</dbReference>
<evidence type="ECO:0000256" key="4">
    <source>
        <dbReference type="ARBA" id="ARBA00022801"/>
    </source>
</evidence>
<protein>
    <submittedName>
        <fullName evidence="7">Uncharacterized protein</fullName>
    </submittedName>
</protein>
<sequence length="480" mass="53262">MARLQAIFTTLVLLLVPGNAAPTSQPDVTYWFTQRVDHFGRNNQLWEQQYMVNHTYYKPGGPIFITTPGDGALISYHTSMTHLTSLAQANNGIVVAIEQRFYGNSAPLPDLSASSLEYMTADNMLEDFAMFIRVAKENPSSVFPITVTPDAQVVFAGSSFAANVAAWMRATYPDLVVGAWASSAFVYNRLNNYQFEQSFGYQLNQLGCGSQYAQAVRELDDILLSKDEAKIESALELFGLPPLSVDGFASVVSDMAMSVTSTQVTVYGNPAVDAVCAHFNKDTPVLISYANVVKAAVKRLNYSTKDLSSMGNQSQSAAKIALNQPNRINYYISCTWFSNWMTAAPKNSGRELYISQLLTLDLSLSECQNRFGRDVDYIGNVDSFNRKWFYPLHSATNIFYTVGSLDIWRGSSVAPVTGNIIKTNANSHIEVIEGAAHAQDYDMEGVSDILSVKRARHIGDKLVQKWLGHKRRHIRLEQIE</sequence>
<name>A0A9W8GWG9_9FUNG</name>
<dbReference type="Gene3D" id="1.20.120.980">
    <property type="entry name" value="Serine carboxypeptidase S28, SKS domain"/>
    <property type="match status" value="1"/>
</dbReference>
<dbReference type="GO" id="GO:0008239">
    <property type="term" value="F:dipeptidyl-peptidase activity"/>
    <property type="evidence" value="ECO:0007669"/>
    <property type="project" value="TreeGrafter"/>
</dbReference>
<keyword evidence="4" id="KW-0378">Hydrolase</keyword>
<organism evidence="7 8">
    <name type="scientific">Coemansia pectinata</name>
    <dbReference type="NCBI Taxonomy" id="1052879"/>
    <lineage>
        <taxon>Eukaryota</taxon>
        <taxon>Fungi</taxon>
        <taxon>Fungi incertae sedis</taxon>
        <taxon>Zoopagomycota</taxon>
        <taxon>Kickxellomycotina</taxon>
        <taxon>Kickxellomycetes</taxon>
        <taxon>Kickxellales</taxon>
        <taxon>Kickxellaceae</taxon>
        <taxon>Coemansia</taxon>
    </lineage>
</organism>
<dbReference type="PANTHER" id="PTHR11010:SF38">
    <property type="entry name" value="LYSOSOMAL PRO-X CARBOXYPEPTIDASE"/>
    <property type="match status" value="1"/>
</dbReference>